<dbReference type="RefSeq" id="WP_343816777.1">
    <property type="nucleotide sequence ID" value="NZ_BAAAFA010000004.1"/>
</dbReference>
<evidence type="ECO:0000256" key="6">
    <source>
        <dbReference type="ARBA" id="ARBA00029447"/>
    </source>
</evidence>
<dbReference type="Pfam" id="PF00672">
    <property type="entry name" value="HAMP"/>
    <property type="match status" value="1"/>
</dbReference>
<keyword evidence="13" id="KW-1185">Reference proteome</keyword>
<keyword evidence="2 9" id="KW-0812">Transmembrane</keyword>
<dbReference type="InterPro" id="IPR004089">
    <property type="entry name" value="MCPsignal_dom"/>
</dbReference>
<feature type="domain" description="HAMP" evidence="11">
    <location>
        <begin position="319"/>
        <end position="372"/>
    </location>
</feature>
<comment type="subcellular location">
    <subcellularLocation>
        <location evidence="1">Membrane</location>
        <topology evidence="1">Multi-pass membrane protein</topology>
    </subcellularLocation>
</comment>
<feature type="transmembrane region" description="Helical" evidence="9">
    <location>
        <begin position="12"/>
        <end position="29"/>
    </location>
</feature>
<protein>
    <submittedName>
        <fullName evidence="12">Methyl-accepting chemotaxis protein</fullName>
    </submittedName>
</protein>
<dbReference type="SMART" id="SM00283">
    <property type="entry name" value="MA"/>
    <property type="match status" value="1"/>
</dbReference>
<gene>
    <name evidence="12" type="ORF">GCM10009111_15410</name>
</gene>
<keyword evidence="8" id="KW-0175">Coiled coil</keyword>
<evidence type="ECO:0000259" key="10">
    <source>
        <dbReference type="PROSITE" id="PS50111"/>
    </source>
</evidence>
<evidence type="ECO:0000256" key="1">
    <source>
        <dbReference type="ARBA" id="ARBA00004141"/>
    </source>
</evidence>
<evidence type="ECO:0000259" key="11">
    <source>
        <dbReference type="PROSITE" id="PS50885"/>
    </source>
</evidence>
<dbReference type="PROSITE" id="PS50111">
    <property type="entry name" value="CHEMOTAXIS_TRANSDUC_2"/>
    <property type="match status" value="1"/>
</dbReference>
<evidence type="ECO:0000256" key="4">
    <source>
        <dbReference type="ARBA" id="ARBA00023136"/>
    </source>
</evidence>
<dbReference type="SUPFAM" id="SSF58104">
    <property type="entry name" value="Methyl-accepting chemotaxis protein (MCP) signaling domain"/>
    <property type="match status" value="1"/>
</dbReference>
<dbReference type="Gene3D" id="1.10.287.950">
    <property type="entry name" value="Methyl-accepting chemotaxis protein"/>
    <property type="match status" value="1"/>
</dbReference>
<dbReference type="PANTHER" id="PTHR32089">
    <property type="entry name" value="METHYL-ACCEPTING CHEMOTAXIS PROTEIN MCPB"/>
    <property type="match status" value="1"/>
</dbReference>
<name>A0ABP3WL36_9GAMM</name>
<dbReference type="Proteomes" id="UP001500021">
    <property type="component" value="Unassembled WGS sequence"/>
</dbReference>
<evidence type="ECO:0000256" key="9">
    <source>
        <dbReference type="SAM" id="Phobius"/>
    </source>
</evidence>
<feature type="transmembrane region" description="Helical" evidence="9">
    <location>
        <begin position="295"/>
        <end position="316"/>
    </location>
</feature>
<evidence type="ECO:0000256" key="3">
    <source>
        <dbReference type="ARBA" id="ARBA00022989"/>
    </source>
</evidence>
<dbReference type="PANTHER" id="PTHR32089:SF119">
    <property type="entry name" value="METHYL-ACCEPTING CHEMOTAXIS PROTEIN CTPL"/>
    <property type="match status" value="1"/>
</dbReference>
<dbReference type="Gene3D" id="6.10.340.10">
    <property type="match status" value="1"/>
</dbReference>
<dbReference type="InterPro" id="IPR003660">
    <property type="entry name" value="HAMP_dom"/>
</dbReference>
<reference evidence="13" key="1">
    <citation type="journal article" date="2019" name="Int. J. Syst. Evol. Microbiol.">
        <title>The Global Catalogue of Microorganisms (GCM) 10K type strain sequencing project: providing services to taxonomists for standard genome sequencing and annotation.</title>
        <authorList>
            <consortium name="The Broad Institute Genomics Platform"/>
            <consortium name="The Broad Institute Genome Sequencing Center for Infectious Disease"/>
            <person name="Wu L."/>
            <person name="Ma J."/>
        </authorList>
    </citation>
    <scope>NUCLEOTIDE SEQUENCE [LARGE SCALE GENOMIC DNA]</scope>
    <source>
        <strain evidence="13">JCM 15608</strain>
    </source>
</reference>
<accession>A0ABP3WL36</accession>
<comment type="caution">
    <text evidence="12">The sequence shown here is derived from an EMBL/GenBank/DDBJ whole genome shotgun (WGS) entry which is preliminary data.</text>
</comment>
<evidence type="ECO:0000313" key="12">
    <source>
        <dbReference type="EMBL" id="GAA0816113.1"/>
    </source>
</evidence>
<evidence type="ECO:0000256" key="7">
    <source>
        <dbReference type="PROSITE-ProRule" id="PRU00284"/>
    </source>
</evidence>
<dbReference type="PROSITE" id="PS50885">
    <property type="entry name" value="HAMP"/>
    <property type="match status" value="1"/>
</dbReference>
<sequence>MRASRFFKLSSFAMIIFILAFLYSLFWVGDSLTTSKQRIKAYQQLKFAVAIDFNRTISQYLEHGDATLLTKAETQLDAIINQAKSINQQALQQQIIDFSLALKTLLVTKFRSSGKLSGNLDALLINSESSLISLNHQLATFAVASSTITEAQRLHYLITTEQLASALSALVMARAKALQGNNDNSLAIIEVPLTEVKTAIKALSTFPALGILEEVDEDELVDNDDDAVDLSNEALAELQSISKRYQQELNRTFNLYQQQSDTLRLLKNNITVFEKIIFDAEKTINAQQEQDLNDLTVIIIVLLSAMVVFLLINHFLQHRIILKPLRLLRNSFVNLIEKGQFNIIENIKPNNELGEIAASFNQMVQQLAQEATQKSQQLSLVSGALETMKNQTAIIQTTANNTNDEVNTVHQIMLALTEASDQVNDLSEQAAANAQLTQEAMLASKSEVDDALSASQSTNSAAQSGKAAINQLALSVNSVGSIIEVISAIADQTNLLALNAAIEAARAGEHGRGFSVVATEVRQLAGRTQDSLQQINDQLKQLQSDNHSIKQTMEAIEIASAKQQHVALALKENAQQVSEQAQISANVARETLGHITEQKSHFHAFEQAMLRVNKEVGQSKELAREISLQVHNQVEDINQTLKIAS</sequence>
<evidence type="ECO:0000256" key="8">
    <source>
        <dbReference type="SAM" id="Coils"/>
    </source>
</evidence>
<evidence type="ECO:0000256" key="5">
    <source>
        <dbReference type="ARBA" id="ARBA00023224"/>
    </source>
</evidence>
<dbReference type="Pfam" id="PF00015">
    <property type="entry name" value="MCPsignal"/>
    <property type="match status" value="1"/>
</dbReference>
<dbReference type="SMART" id="SM00304">
    <property type="entry name" value="HAMP"/>
    <property type="match status" value="1"/>
</dbReference>
<proteinExistence type="inferred from homology"/>
<comment type="similarity">
    <text evidence="6">Belongs to the methyl-accepting chemotaxis (MCP) protein family.</text>
</comment>
<dbReference type="CDD" id="cd06225">
    <property type="entry name" value="HAMP"/>
    <property type="match status" value="1"/>
</dbReference>
<keyword evidence="4 9" id="KW-0472">Membrane</keyword>
<dbReference type="EMBL" id="BAAAFA010000004">
    <property type="protein sequence ID" value="GAA0816113.1"/>
    <property type="molecule type" value="Genomic_DNA"/>
</dbReference>
<evidence type="ECO:0000313" key="13">
    <source>
        <dbReference type="Proteomes" id="UP001500021"/>
    </source>
</evidence>
<evidence type="ECO:0000256" key="2">
    <source>
        <dbReference type="ARBA" id="ARBA00022692"/>
    </source>
</evidence>
<keyword evidence="3 9" id="KW-1133">Transmembrane helix</keyword>
<keyword evidence="5 7" id="KW-0807">Transducer</keyword>
<feature type="domain" description="Methyl-accepting transducer" evidence="10">
    <location>
        <begin position="380"/>
        <end position="600"/>
    </location>
</feature>
<organism evidence="12 13">
    <name type="scientific">Colwellia asteriadis</name>
    <dbReference type="NCBI Taxonomy" id="517723"/>
    <lineage>
        <taxon>Bacteria</taxon>
        <taxon>Pseudomonadati</taxon>
        <taxon>Pseudomonadota</taxon>
        <taxon>Gammaproteobacteria</taxon>
        <taxon>Alteromonadales</taxon>
        <taxon>Colwelliaceae</taxon>
        <taxon>Colwellia</taxon>
    </lineage>
</organism>
<feature type="coiled-coil region" evidence="8">
    <location>
        <begin position="525"/>
        <end position="559"/>
    </location>
</feature>